<organism evidence="8 9">
    <name type="scientific">Actinotalea ferrariae CF5-4</name>
    <dbReference type="NCBI Taxonomy" id="948458"/>
    <lineage>
        <taxon>Bacteria</taxon>
        <taxon>Bacillati</taxon>
        <taxon>Actinomycetota</taxon>
        <taxon>Actinomycetes</taxon>
        <taxon>Micrococcales</taxon>
        <taxon>Cellulomonadaceae</taxon>
        <taxon>Actinotalea</taxon>
    </lineage>
</organism>
<dbReference type="GO" id="GO:0012505">
    <property type="term" value="C:endomembrane system"/>
    <property type="evidence" value="ECO:0007669"/>
    <property type="project" value="UniProtKB-SubCell"/>
</dbReference>
<evidence type="ECO:0000259" key="7">
    <source>
        <dbReference type="Pfam" id="PF00361"/>
    </source>
</evidence>
<dbReference type="InterPro" id="IPR003945">
    <property type="entry name" value="NU5C-like"/>
</dbReference>
<dbReference type="PRINTS" id="PR01434">
    <property type="entry name" value="NADHDHGNASE5"/>
</dbReference>
<evidence type="ECO:0000313" key="8">
    <source>
        <dbReference type="EMBL" id="EYR64504.1"/>
    </source>
</evidence>
<feature type="transmembrane region" description="Helical" evidence="6">
    <location>
        <begin position="76"/>
        <end position="100"/>
    </location>
</feature>
<dbReference type="RefSeq" id="WP_034223183.1">
    <property type="nucleotide sequence ID" value="NZ_AXCW01000028.1"/>
</dbReference>
<sequence>MSPASGPATLAALVLVPAVVGVVLLVTGRRADRLAGPLAVATALATLTLAAGVAVWRPQAQAPFLPGVTGGELALAVDGLSAVLVVTVAAVAAAVVVFATADLPRTDARARFFGYLLLFTAAMLATVTATTIPALLLSWEIMGATSYALIGFQWATPGKAAAGTTAFLTTRLGDLGLYIAAGASFAGTGSLELSGLATADGGWRDVAAAGVLVAALGKSAQLPFSAWLSAAMQGPSAVSALLHSATMVAAGGYLLLRVQPLLEATGWAATTAAWAGALTALVLGLVAAAQVDLKQLLAASTGAQIGFVVLGAGVGSVAGGTAQWVAHAAVKAALFVVAGVWLTALGTKKLTGLRGAARRNRGIGAAATVAALALAGVPPLSLWVTKDWAMAGTGSTALRLVALSAAALSAVYAGRVLAVVLAPLPTDEARAAGRVPPVTTTVAWTLTLAAAGLAVLGLPAVAGRFAGVVAGGAQEAPGLGELAASGVIAVVVLAVVLVRPQLLAPLRRTPLLSWAGLPLLLTPRPWLAVARAADAVDARVIDRGVDGAAASVVRLARAVRRTDETVIDGAVDAVATATARSADVLWRIDGAVVDAAVHRLARSLRRLGGVMRRPQTGQLHQYYAQTLSGLGLLLALLLLVR</sequence>
<dbReference type="GO" id="GO:0042773">
    <property type="term" value="P:ATP synthesis coupled electron transport"/>
    <property type="evidence" value="ECO:0007669"/>
    <property type="project" value="InterPro"/>
</dbReference>
<dbReference type="EMBL" id="AXCW01000028">
    <property type="protein sequence ID" value="EYR64504.1"/>
    <property type="molecule type" value="Genomic_DNA"/>
</dbReference>
<dbReference type="PANTHER" id="PTHR42829">
    <property type="entry name" value="NADH-UBIQUINONE OXIDOREDUCTASE CHAIN 5"/>
    <property type="match status" value="1"/>
</dbReference>
<feature type="transmembrane region" description="Helical" evidence="6">
    <location>
        <begin position="296"/>
        <end position="318"/>
    </location>
</feature>
<evidence type="ECO:0000256" key="1">
    <source>
        <dbReference type="ARBA" id="ARBA00004127"/>
    </source>
</evidence>
<evidence type="ECO:0000256" key="3">
    <source>
        <dbReference type="ARBA" id="ARBA00022989"/>
    </source>
</evidence>
<keyword evidence="3 6" id="KW-1133">Transmembrane helix</keyword>
<evidence type="ECO:0000313" key="9">
    <source>
        <dbReference type="Proteomes" id="UP000019753"/>
    </source>
</evidence>
<keyword evidence="9" id="KW-1185">Reference proteome</keyword>
<keyword evidence="2 5" id="KW-0812">Transmembrane</keyword>
<dbReference type="AlphaFoldDB" id="A0A021VTH0"/>
<accession>A0A021VTH0</accession>
<protein>
    <recommendedName>
        <fullName evidence="7">NADH:quinone oxidoreductase/Mrp antiporter transmembrane domain-containing protein</fullName>
    </recommendedName>
</protein>
<reference evidence="8 9" key="1">
    <citation type="submission" date="2014-01" db="EMBL/GenBank/DDBJ databases">
        <title>Actinotalea ferrariae CF5-4.</title>
        <authorList>
            <person name="Chen F."/>
            <person name="Li Y."/>
            <person name="Wang G."/>
        </authorList>
    </citation>
    <scope>NUCLEOTIDE SEQUENCE [LARGE SCALE GENOMIC DNA]</scope>
    <source>
        <strain evidence="8 9">CF5-4</strain>
    </source>
</reference>
<dbReference type="PANTHER" id="PTHR42829:SF2">
    <property type="entry name" value="NADH-UBIQUINONE OXIDOREDUCTASE CHAIN 5"/>
    <property type="match status" value="1"/>
</dbReference>
<feature type="transmembrane region" description="Helical" evidence="6">
    <location>
        <begin position="397"/>
        <end position="421"/>
    </location>
</feature>
<feature type="transmembrane region" description="Helical" evidence="6">
    <location>
        <begin position="112"/>
        <end position="136"/>
    </location>
</feature>
<dbReference type="GO" id="GO:0008137">
    <property type="term" value="F:NADH dehydrogenase (ubiquinone) activity"/>
    <property type="evidence" value="ECO:0007669"/>
    <property type="project" value="InterPro"/>
</dbReference>
<dbReference type="GO" id="GO:0003954">
    <property type="term" value="F:NADH dehydrogenase activity"/>
    <property type="evidence" value="ECO:0007669"/>
    <property type="project" value="TreeGrafter"/>
</dbReference>
<evidence type="ECO:0000256" key="2">
    <source>
        <dbReference type="ARBA" id="ARBA00022692"/>
    </source>
</evidence>
<evidence type="ECO:0000256" key="5">
    <source>
        <dbReference type="RuleBase" id="RU000320"/>
    </source>
</evidence>
<feature type="transmembrane region" description="Helical" evidence="6">
    <location>
        <begin position="237"/>
        <end position="255"/>
    </location>
</feature>
<dbReference type="GO" id="GO:0016020">
    <property type="term" value="C:membrane"/>
    <property type="evidence" value="ECO:0007669"/>
    <property type="project" value="UniProtKB-SubCell"/>
</dbReference>
<dbReference type="OrthoDB" id="9811798at2"/>
<dbReference type="InterPro" id="IPR001750">
    <property type="entry name" value="ND/Mrp_TM"/>
</dbReference>
<feature type="domain" description="NADH:quinone oxidoreductase/Mrp antiporter transmembrane" evidence="7">
    <location>
        <begin position="134"/>
        <end position="395"/>
    </location>
</feature>
<feature type="transmembrane region" description="Helical" evidence="6">
    <location>
        <begin position="622"/>
        <end position="640"/>
    </location>
</feature>
<comment type="subcellular location">
    <subcellularLocation>
        <location evidence="1">Endomembrane system</location>
        <topology evidence="1">Multi-pass membrane protein</topology>
    </subcellularLocation>
    <subcellularLocation>
        <location evidence="5">Membrane</location>
        <topology evidence="5">Multi-pass membrane protein</topology>
    </subcellularLocation>
</comment>
<evidence type="ECO:0000256" key="4">
    <source>
        <dbReference type="ARBA" id="ARBA00023136"/>
    </source>
</evidence>
<feature type="transmembrane region" description="Helical" evidence="6">
    <location>
        <begin position="363"/>
        <end position="385"/>
    </location>
</feature>
<feature type="transmembrane region" description="Helical" evidence="6">
    <location>
        <begin position="442"/>
        <end position="462"/>
    </location>
</feature>
<proteinExistence type="predicted"/>
<comment type="caution">
    <text evidence="8">The sequence shown here is derived from an EMBL/GenBank/DDBJ whole genome shotgun (WGS) entry which is preliminary data.</text>
</comment>
<feature type="transmembrane region" description="Helical" evidence="6">
    <location>
        <begin position="324"/>
        <end position="342"/>
    </location>
</feature>
<dbReference type="Pfam" id="PF00361">
    <property type="entry name" value="Proton_antipo_M"/>
    <property type="match status" value="1"/>
</dbReference>
<dbReference type="Proteomes" id="UP000019753">
    <property type="component" value="Unassembled WGS sequence"/>
</dbReference>
<name>A0A021VTH0_9CELL</name>
<feature type="transmembrane region" description="Helical" evidence="6">
    <location>
        <begin position="6"/>
        <end position="26"/>
    </location>
</feature>
<keyword evidence="4 6" id="KW-0472">Membrane</keyword>
<feature type="transmembrane region" description="Helical" evidence="6">
    <location>
        <begin position="38"/>
        <end position="56"/>
    </location>
</feature>
<feature type="transmembrane region" description="Helical" evidence="6">
    <location>
        <begin position="482"/>
        <end position="498"/>
    </location>
</feature>
<dbReference type="Gene3D" id="1.20.5.2700">
    <property type="match status" value="1"/>
</dbReference>
<gene>
    <name evidence="8" type="ORF">N866_09490</name>
</gene>
<dbReference type="GO" id="GO:0015990">
    <property type="term" value="P:electron transport coupled proton transport"/>
    <property type="evidence" value="ECO:0007669"/>
    <property type="project" value="TreeGrafter"/>
</dbReference>
<evidence type="ECO:0000256" key="6">
    <source>
        <dbReference type="SAM" id="Phobius"/>
    </source>
</evidence>
<feature type="transmembrane region" description="Helical" evidence="6">
    <location>
        <begin position="206"/>
        <end position="230"/>
    </location>
</feature>
<feature type="transmembrane region" description="Helical" evidence="6">
    <location>
        <begin position="267"/>
        <end position="289"/>
    </location>
</feature>